<dbReference type="NCBIfam" id="TIGR01493">
    <property type="entry name" value="HAD-SF-IA-v2"/>
    <property type="match status" value="1"/>
</dbReference>
<comment type="caution">
    <text evidence="3">The sequence shown here is derived from an EMBL/GenBank/DDBJ whole genome shotgun (WGS) entry which is preliminary data.</text>
</comment>
<dbReference type="SUPFAM" id="SSF56784">
    <property type="entry name" value="HAD-like"/>
    <property type="match status" value="1"/>
</dbReference>
<evidence type="ECO:0008006" key="4">
    <source>
        <dbReference type="Google" id="ProtNLM"/>
    </source>
</evidence>
<dbReference type="PANTHER" id="PTHR43316">
    <property type="entry name" value="HYDROLASE, HALOACID DELAHOGENASE-RELATED"/>
    <property type="match status" value="1"/>
</dbReference>
<dbReference type="NCBIfam" id="TIGR01428">
    <property type="entry name" value="HAD_type_II"/>
    <property type="match status" value="1"/>
</dbReference>
<dbReference type="Gene3D" id="1.10.150.240">
    <property type="entry name" value="Putative phosphatase, domain 2"/>
    <property type="match status" value="1"/>
</dbReference>
<evidence type="ECO:0000256" key="2">
    <source>
        <dbReference type="ARBA" id="ARBA00022801"/>
    </source>
</evidence>
<dbReference type="PANTHER" id="PTHR43316:SF3">
    <property type="entry name" value="HALOACID DEHALOGENASE, TYPE II (AFU_ORTHOLOGUE AFUA_2G07750)-RELATED"/>
    <property type="match status" value="1"/>
</dbReference>
<dbReference type="InterPro" id="IPR051540">
    <property type="entry name" value="S-2-haloacid_dehalogenase"/>
</dbReference>
<dbReference type="InterPro" id="IPR023198">
    <property type="entry name" value="PGP-like_dom2"/>
</dbReference>
<comment type="similarity">
    <text evidence="1">Belongs to the HAD-like hydrolase superfamily. S-2-haloalkanoic acid dehalogenase family.</text>
</comment>
<dbReference type="EMBL" id="LAZR01019185">
    <property type="protein sequence ID" value="KKL93447.1"/>
    <property type="molecule type" value="Genomic_DNA"/>
</dbReference>
<proteinExistence type="inferred from homology"/>
<dbReference type="Gene3D" id="3.40.50.1000">
    <property type="entry name" value="HAD superfamily/HAD-like"/>
    <property type="match status" value="1"/>
</dbReference>
<dbReference type="GO" id="GO:0019120">
    <property type="term" value="F:hydrolase activity, acting on acid halide bonds, in C-halide compounds"/>
    <property type="evidence" value="ECO:0007669"/>
    <property type="project" value="InterPro"/>
</dbReference>
<protein>
    <recommendedName>
        <fullName evidence="4">Haloacid dehalogenase, type II</fullName>
    </recommendedName>
</protein>
<name>A0A0F9J2R1_9ZZZZ</name>
<dbReference type="InterPro" id="IPR023214">
    <property type="entry name" value="HAD_sf"/>
</dbReference>
<evidence type="ECO:0000256" key="1">
    <source>
        <dbReference type="ARBA" id="ARBA00008106"/>
    </source>
</evidence>
<sequence length="227" mass="24529">MVAALLFDVFGTCVDWRSAITREVAQHVPDVDAVTFADAWRAAYHPAMAPIRDGTRPYIALDELHRENLVATLDAFGATCTTTDTLARAWERLDPWPDTVSGLTALRRLYPIAPCSNGSIALMTHLARHAGLPWDCILGAEIAGTYKPAPATYLASCAALRLAPPDVIFVAAHNDDLRAARACGLATAFVPRVSEHGPDQSKDLVAEEDWDIVARDLDDLALRLGSA</sequence>
<keyword evidence="2" id="KW-0378">Hydrolase</keyword>
<dbReference type="InterPro" id="IPR006328">
    <property type="entry name" value="2-HAD"/>
</dbReference>
<dbReference type="InterPro" id="IPR006439">
    <property type="entry name" value="HAD-SF_hydro_IA"/>
</dbReference>
<dbReference type="Pfam" id="PF00702">
    <property type="entry name" value="Hydrolase"/>
    <property type="match status" value="1"/>
</dbReference>
<dbReference type="AlphaFoldDB" id="A0A0F9J2R1"/>
<gene>
    <name evidence="3" type="ORF">LCGC14_1874600</name>
</gene>
<evidence type="ECO:0000313" key="3">
    <source>
        <dbReference type="EMBL" id="KKL93447.1"/>
    </source>
</evidence>
<reference evidence="3" key="1">
    <citation type="journal article" date="2015" name="Nature">
        <title>Complex archaea that bridge the gap between prokaryotes and eukaryotes.</title>
        <authorList>
            <person name="Spang A."/>
            <person name="Saw J.H."/>
            <person name="Jorgensen S.L."/>
            <person name="Zaremba-Niedzwiedzka K."/>
            <person name="Martijn J."/>
            <person name="Lind A.E."/>
            <person name="van Eijk R."/>
            <person name="Schleper C."/>
            <person name="Guy L."/>
            <person name="Ettema T.J."/>
        </authorList>
    </citation>
    <scope>NUCLEOTIDE SEQUENCE</scope>
</reference>
<accession>A0A0F9J2R1</accession>
<organism evidence="3">
    <name type="scientific">marine sediment metagenome</name>
    <dbReference type="NCBI Taxonomy" id="412755"/>
    <lineage>
        <taxon>unclassified sequences</taxon>
        <taxon>metagenomes</taxon>
        <taxon>ecological metagenomes</taxon>
    </lineage>
</organism>
<dbReference type="InterPro" id="IPR036412">
    <property type="entry name" value="HAD-like_sf"/>
</dbReference>